<evidence type="ECO:0000259" key="1">
    <source>
        <dbReference type="Pfam" id="PF24494"/>
    </source>
</evidence>
<accession>A0A4Z1IM21</accession>
<comment type="caution">
    <text evidence="2">The sequence shown here is derived from an EMBL/GenBank/DDBJ whole genome shotgun (WGS) entry which is preliminary data.</text>
</comment>
<reference evidence="2 3" key="1">
    <citation type="submission" date="2017-12" db="EMBL/GenBank/DDBJ databases">
        <title>Comparative genomics of Botrytis spp.</title>
        <authorList>
            <person name="Valero-Jimenez C.A."/>
            <person name="Tapia P."/>
            <person name="Veloso J."/>
            <person name="Silva-Moreno E."/>
            <person name="Staats M."/>
            <person name="Valdes J.H."/>
            <person name="Van Kan J.A.L."/>
        </authorList>
    </citation>
    <scope>NUCLEOTIDE SEQUENCE [LARGE SCALE GENOMIC DNA]</scope>
    <source>
        <strain evidence="2 3">MUCL11595</strain>
    </source>
</reference>
<dbReference type="InterPro" id="IPR056009">
    <property type="entry name" value="DUF7587"/>
</dbReference>
<dbReference type="Proteomes" id="UP000297527">
    <property type="component" value="Unassembled WGS sequence"/>
</dbReference>
<proteinExistence type="predicted"/>
<gene>
    <name evidence="2" type="ORF">BCON_0019g00440</name>
</gene>
<sequence length="226" mass="26588">MASQLFYRVYSPKSAGGLVCGKATEGSRRPSHINPEREFETHKVLSNREPTALVSVTSSITRALKTAFNKEYEDKEDPAGIWIAIIKVPDRDTDVYHSAQEMAKRCREQNSVLFKDEYLFEWEIPMEYVVHRVSVKTLSKRGLNMKENLLLDWWLLSDKFNYDYECHLEYAFHLQEIMTSQWNEFSRYVIDISEDPTRYEEELEILRKREEDMEAEIEADAVRTGL</sequence>
<evidence type="ECO:0000313" key="3">
    <source>
        <dbReference type="Proteomes" id="UP000297527"/>
    </source>
</evidence>
<keyword evidence="3" id="KW-1185">Reference proteome</keyword>
<dbReference type="AlphaFoldDB" id="A0A4Z1IM21"/>
<organism evidence="2 3">
    <name type="scientific">Botryotinia convoluta</name>
    <dbReference type="NCBI Taxonomy" id="54673"/>
    <lineage>
        <taxon>Eukaryota</taxon>
        <taxon>Fungi</taxon>
        <taxon>Dikarya</taxon>
        <taxon>Ascomycota</taxon>
        <taxon>Pezizomycotina</taxon>
        <taxon>Leotiomycetes</taxon>
        <taxon>Helotiales</taxon>
        <taxon>Sclerotiniaceae</taxon>
        <taxon>Botryotinia</taxon>
    </lineage>
</organism>
<dbReference type="Pfam" id="PF24494">
    <property type="entry name" value="DUF7587"/>
    <property type="match status" value="1"/>
</dbReference>
<protein>
    <recommendedName>
        <fullName evidence="1">DUF7587 domain-containing protein</fullName>
    </recommendedName>
</protein>
<feature type="domain" description="DUF7587" evidence="1">
    <location>
        <begin position="3"/>
        <end position="137"/>
    </location>
</feature>
<name>A0A4Z1IM21_9HELO</name>
<evidence type="ECO:0000313" key="2">
    <source>
        <dbReference type="EMBL" id="TGO62508.1"/>
    </source>
</evidence>
<dbReference type="EMBL" id="PQXN01000019">
    <property type="protein sequence ID" value="TGO62508.1"/>
    <property type="molecule type" value="Genomic_DNA"/>
</dbReference>
<dbReference type="OrthoDB" id="3783227at2759"/>